<reference evidence="2 3" key="1">
    <citation type="submission" date="2022-01" db="EMBL/GenBank/DDBJ databases">
        <authorList>
            <person name="Xiong W."/>
            <person name="Schranz E."/>
        </authorList>
    </citation>
    <scope>NUCLEOTIDE SEQUENCE [LARGE SCALE GENOMIC DNA]</scope>
</reference>
<name>A0AAU9PTB0_9ASTR</name>
<evidence type="ECO:0000313" key="2">
    <source>
        <dbReference type="EMBL" id="CAH1453399.1"/>
    </source>
</evidence>
<evidence type="ECO:0000313" key="3">
    <source>
        <dbReference type="Proteomes" id="UP001157418"/>
    </source>
</evidence>
<gene>
    <name evidence="2" type="ORF">LVIROSA_LOCUS38641</name>
</gene>
<protein>
    <submittedName>
        <fullName evidence="2">Uncharacterized protein</fullName>
    </submittedName>
</protein>
<dbReference type="EMBL" id="CAKMRJ010005745">
    <property type="protein sequence ID" value="CAH1453399.1"/>
    <property type="molecule type" value="Genomic_DNA"/>
</dbReference>
<feature type="compositionally biased region" description="Basic and acidic residues" evidence="1">
    <location>
        <begin position="80"/>
        <end position="100"/>
    </location>
</feature>
<sequence length="191" mass="21522">MDEDSDSEEETEEPVTQATPTPIVAPTVSPLPVTHRIGSGMHHTRATIRKSIPPCRSITKRTQDKSPRPKKVPYSPFPDESMKDKPPLENQEGERKKEYEVGQPSGTKPQEPTDVGSLSLLFDRTLRLGNQIKMVSDEVSVVESNNARLTRHVQQPRELRNQDYNFIRGGPQYGDGHLQLHQYSRSKLTGI</sequence>
<feature type="compositionally biased region" description="Acidic residues" evidence="1">
    <location>
        <begin position="1"/>
        <end position="13"/>
    </location>
</feature>
<dbReference type="Proteomes" id="UP001157418">
    <property type="component" value="Unassembled WGS sequence"/>
</dbReference>
<keyword evidence="3" id="KW-1185">Reference proteome</keyword>
<proteinExistence type="predicted"/>
<feature type="region of interest" description="Disordered" evidence="1">
    <location>
        <begin position="1"/>
        <end position="115"/>
    </location>
</feature>
<dbReference type="AlphaFoldDB" id="A0AAU9PTB0"/>
<comment type="caution">
    <text evidence="2">The sequence shown here is derived from an EMBL/GenBank/DDBJ whole genome shotgun (WGS) entry which is preliminary data.</text>
</comment>
<accession>A0AAU9PTB0</accession>
<evidence type="ECO:0000256" key="1">
    <source>
        <dbReference type="SAM" id="MobiDB-lite"/>
    </source>
</evidence>
<organism evidence="2 3">
    <name type="scientific">Lactuca virosa</name>
    <dbReference type="NCBI Taxonomy" id="75947"/>
    <lineage>
        <taxon>Eukaryota</taxon>
        <taxon>Viridiplantae</taxon>
        <taxon>Streptophyta</taxon>
        <taxon>Embryophyta</taxon>
        <taxon>Tracheophyta</taxon>
        <taxon>Spermatophyta</taxon>
        <taxon>Magnoliopsida</taxon>
        <taxon>eudicotyledons</taxon>
        <taxon>Gunneridae</taxon>
        <taxon>Pentapetalae</taxon>
        <taxon>asterids</taxon>
        <taxon>campanulids</taxon>
        <taxon>Asterales</taxon>
        <taxon>Asteraceae</taxon>
        <taxon>Cichorioideae</taxon>
        <taxon>Cichorieae</taxon>
        <taxon>Lactucinae</taxon>
        <taxon>Lactuca</taxon>
    </lineage>
</organism>